<gene>
    <name evidence="3" type="ORF">VOLCADRAFT_92308</name>
</gene>
<dbReference type="RefSeq" id="XP_002951794.1">
    <property type="nucleotide sequence ID" value="XM_002951748.1"/>
</dbReference>
<feature type="chain" id="PRO_5003124035" evidence="2">
    <location>
        <begin position="41"/>
        <end position="427"/>
    </location>
</feature>
<proteinExistence type="predicted"/>
<organism evidence="4">
    <name type="scientific">Volvox carteri f. nagariensis</name>
    <dbReference type="NCBI Taxonomy" id="3068"/>
    <lineage>
        <taxon>Eukaryota</taxon>
        <taxon>Viridiplantae</taxon>
        <taxon>Chlorophyta</taxon>
        <taxon>core chlorophytes</taxon>
        <taxon>Chlorophyceae</taxon>
        <taxon>CS clade</taxon>
        <taxon>Chlamydomonadales</taxon>
        <taxon>Volvocaceae</taxon>
        <taxon>Volvox</taxon>
    </lineage>
</organism>
<name>D8TZB6_VOLCA</name>
<feature type="compositionally biased region" description="Low complexity" evidence="1">
    <location>
        <begin position="96"/>
        <end position="108"/>
    </location>
</feature>
<evidence type="ECO:0000313" key="4">
    <source>
        <dbReference type="Proteomes" id="UP000001058"/>
    </source>
</evidence>
<dbReference type="GeneID" id="9615788"/>
<dbReference type="OrthoDB" id="528632at2759"/>
<keyword evidence="2" id="KW-0732">Signal</keyword>
<evidence type="ECO:0000256" key="1">
    <source>
        <dbReference type="SAM" id="MobiDB-lite"/>
    </source>
</evidence>
<feature type="compositionally biased region" description="Low complexity" evidence="1">
    <location>
        <begin position="368"/>
        <end position="398"/>
    </location>
</feature>
<feature type="region of interest" description="Disordered" evidence="1">
    <location>
        <begin position="368"/>
        <end position="399"/>
    </location>
</feature>
<dbReference type="AlphaFoldDB" id="D8TZB6"/>
<evidence type="ECO:0000313" key="3">
    <source>
        <dbReference type="EMBL" id="EFJ47245.1"/>
    </source>
</evidence>
<keyword evidence="4" id="KW-1185">Reference proteome</keyword>
<reference evidence="3 4" key="1">
    <citation type="journal article" date="2010" name="Science">
        <title>Genomic analysis of organismal complexity in the multicellular green alga Volvox carteri.</title>
        <authorList>
            <person name="Prochnik S.E."/>
            <person name="Umen J."/>
            <person name="Nedelcu A.M."/>
            <person name="Hallmann A."/>
            <person name="Miller S.M."/>
            <person name="Nishii I."/>
            <person name="Ferris P."/>
            <person name="Kuo A."/>
            <person name="Mitros T."/>
            <person name="Fritz-Laylin L.K."/>
            <person name="Hellsten U."/>
            <person name="Chapman J."/>
            <person name="Simakov O."/>
            <person name="Rensing S.A."/>
            <person name="Terry A."/>
            <person name="Pangilinan J."/>
            <person name="Kapitonov V."/>
            <person name="Jurka J."/>
            <person name="Salamov A."/>
            <person name="Shapiro H."/>
            <person name="Schmutz J."/>
            <person name="Grimwood J."/>
            <person name="Lindquist E."/>
            <person name="Lucas S."/>
            <person name="Grigoriev I.V."/>
            <person name="Schmitt R."/>
            <person name="Kirk D."/>
            <person name="Rokhsar D.S."/>
        </authorList>
    </citation>
    <scope>NUCLEOTIDE SEQUENCE [LARGE SCALE GENOMIC DNA]</scope>
    <source>
        <strain evidence="4">f. Nagariensis / Eve</strain>
    </source>
</reference>
<evidence type="ECO:0000256" key="2">
    <source>
        <dbReference type="SAM" id="SignalP"/>
    </source>
</evidence>
<dbReference type="KEGG" id="vcn:VOLCADRAFT_92308"/>
<feature type="region of interest" description="Disordered" evidence="1">
    <location>
        <begin position="87"/>
        <end position="108"/>
    </location>
</feature>
<feature type="region of interest" description="Disordered" evidence="1">
    <location>
        <begin position="41"/>
        <end position="69"/>
    </location>
</feature>
<dbReference type="InParanoid" id="D8TZB6"/>
<sequence>MKGLRASSQRRRGTCTAPPTLPILLLALLALLAGDMRAAAAPAREDPLKTSADAADVDTTPETAPRPLLPKPAAAAMLPKAAPARVLLPTGNGPDSATASPIATTTAPRATPKVAAVAKRALLPKTVTADPGAATALGALRQTLLHSGRLLAVQDMPGGVQYRSMQARYGDDISCRGSETVRWGVWGSQEICCAAGAAFPDGCSVRPKECWVAESPSSRSCWKDNRRCLQGYGVFPSEEVCCSPGAAFPDGCLPPETTSASNSCWVVDTYFPARLCRNSTSLCAPRAGAQSWATKEACCAKGGAFPEGCSPAPPPTPCFMVGSYWPARTCVASDDIAVCNRGWGVYASEEVCCAPNVAFPEGCSAPPSGTEAGGSSSSGSSSSSSGSTPPAAGAGATARAPLPTKVVRLAPAPSVAAPQAAGLNDLK</sequence>
<protein>
    <submittedName>
        <fullName evidence="3">Uncharacterized protein</fullName>
    </submittedName>
</protein>
<feature type="signal peptide" evidence="2">
    <location>
        <begin position="1"/>
        <end position="40"/>
    </location>
</feature>
<dbReference type="Proteomes" id="UP000001058">
    <property type="component" value="Unassembled WGS sequence"/>
</dbReference>
<accession>D8TZB6</accession>
<dbReference type="EMBL" id="GL378346">
    <property type="protein sequence ID" value="EFJ47245.1"/>
    <property type="molecule type" value="Genomic_DNA"/>
</dbReference>